<name>A0ABW3Y9F3_9ACTN</name>
<evidence type="ECO:0000259" key="2">
    <source>
        <dbReference type="Pfam" id="PF00975"/>
    </source>
</evidence>
<sequence>MTERSEGISQSWFCGTSDPDASVQLFCFPYAGGNAAAFLPWQPLLGRDVELWVAQLPGRGGRLFETPPHDLDDLVAQLTEAVAEHVDRPFALFGHSLGALVAFEVARALRRDGLPTPDSLWVAGAEGPQTRAVVHPLHDLPDAELVEALRDYGGTPTELLDDREMMELLLPGLRADLALDECYTYRPGAPLDLPIHLLLGNRDPHVEPTRVAGWSYESSQPVRRHVFPGDHFFLFPHQATITALLATALAADPTTTR</sequence>
<dbReference type="InterPro" id="IPR001031">
    <property type="entry name" value="Thioesterase"/>
</dbReference>
<keyword evidence="4" id="KW-1185">Reference proteome</keyword>
<dbReference type="PANTHER" id="PTHR11487:SF0">
    <property type="entry name" value="S-ACYL FATTY ACID SYNTHASE THIOESTERASE, MEDIUM CHAIN"/>
    <property type="match status" value="1"/>
</dbReference>
<dbReference type="RefSeq" id="WP_377566036.1">
    <property type="nucleotide sequence ID" value="NZ_JBHTMP010000001.1"/>
</dbReference>
<comment type="similarity">
    <text evidence="1">Belongs to the thioesterase family.</text>
</comment>
<reference evidence="4" key="1">
    <citation type="journal article" date="2019" name="Int. J. Syst. Evol. Microbiol.">
        <title>The Global Catalogue of Microorganisms (GCM) 10K type strain sequencing project: providing services to taxonomists for standard genome sequencing and annotation.</title>
        <authorList>
            <consortium name="The Broad Institute Genomics Platform"/>
            <consortium name="The Broad Institute Genome Sequencing Center for Infectious Disease"/>
            <person name="Wu L."/>
            <person name="Ma J."/>
        </authorList>
    </citation>
    <scope>NUCLEOTIDE SEQUENCE [LARGE SCALE GENOMIC DNA]</scope>
    <source>
        <strain evidence="4">JCM 31037</strain>
    </source>
</reference>
<dbReference type="Pfam" id="PF00975">
    <property type="entry name" value="Thioesterase"/>
    <property type="match status" value="1"/>
</dbReference>
<protein>
    <submittedName>
        <fullName evidence="3">Thioesterase II family protein</fullName>
    </submittedName>
</protein>
<dbReference type="InterPro" id="IPR029058">
    <property type="entry name" value="AB_hydrolase_fold"/>
</dbReference>
<gene>
    <name evidence="3" type="ORF">ACFQ4H_01530</name>
</gene>
<dbReference type="Proteomes" id="UP001597260">
    <property type="component" value="Unassembled WGS sequence"/>
</dbReference>
<dbReference type="EMBL" id="JBHTMP010000001">
    <property type="protein sequence ID" value="MFD1319763.1"/>
    <property type="molecule type" value="Genomic_DNA"/>
</dbReference>
<dbReference type="SUPFAM" id="SSF53474">
    <property type="entry name" value="alpha/beta-Hydrolases"/>
    <property type="match status" value="1"/>
</dbReference>
<dbReference type="InterPro" id="IPR012223">
    <property type="entry name" value="TEII"/>
</dbReference>
<dbReference type="Gene3D" id="3.40.50.1820">
    <property type="entry name" value="alpha/beta hydrolase"/>
    <property type="match status" value="1"/>
</dbReference>
<evidence type="ECO:0000256" key="1">
    <source>
        <dbReference type="ARBA" id="ARBA00007169"/>
    </source>
</evidence>
<accession>A0ABW3Y9F3</accession>
<proteinExistence type="inferred from homology"/>
<dbReference type="PANTHER" id="PTHR11487">
    <property type="entry name" value="THIOESTERASE"/>
    <property type="match status" value="1"/>
</dbReference>
<organism evidence="3 4">
    <name type="scientific">Micromonospora sonneratiae</name>
    <dbReference type="NCBI Taxonomy" id="1184706"/>
    <lineage>
        <taxon>Bacteria</taxon>
        <taxon>Bacillati</taxon>
        <taxon>Actinomycetota</taxon>
        <taxon>Actinomycetes</taxon>
        <taxon>Micromonosporales</taxon>
        <taxon>Micromonosporaceae</taxon>
        <taxon>Micromonospora</taxon>
    </lineage>
</organism>
<evidence type="ECO:0000313" key="4">
    <source>
        <dbReference type="Proteomes" id="UP001597260"/>
    </source>
</evidence>
<feature type="domain" description="Thioesterase" evidence="2">
    <location>
        <begin position="24"/>
        <end position="237"/>
    </location>
</feature>
<evidence type="ECO:0000313" key="3">
    <source>
        <dbReference type="EMBL" id="MFD1319763.1"/>
    </source>
</evidence>
<comment type="caution">
    <text evidence="3">The sequence shown here is derived from an EMBL/GenBank/DDBJ whole genome shotgun (WGS) entry which is preliminary data.</text>
</comment>